<dbReference type="OMA" id="LIMQEIC"/>
<dbReference type="OrthoDB" id="619142at2759"/>
<proteinExistence type="predicted"/>
<dbReference type="Proteomes" id="UP000655225">
    <property type="component" value="Unassembled WGS sequence"/>
</dbReference>
<feature type="coiled-coil region" evidence="1">
    <location>
        <begin position="601"/>
        <end position="656"/>
    </location>
</feature>
<evidence type="ECO:0000313" key="3">
    <source>
        <dbReference type="EMBL" id="KAF8410677.1"/>
    </source>
</evidence>
<dbReference type="EMBL" id="JABCRI010000002">
    <property type="protein sequence ID" value="KAF8410677.1"/>
    <property type="molecule type" value="Genomic_DNA"/>
</dbReference>
<dbReference type="PANTHER" id="PTHR33883">
    <property type="entry name" value="WPP DOMAIN-ASSOCIATED PROTEIN"/>
    <property type="match status" value="1"/>
</dbReference>
<accession>A0A834ZXW4</accession>
<feature type="coiled-coil region" evidence="1">
    <location>
        <begin position="713"/>
        <end position="768"/>
    </location>
</feature>
<name>A0A834ZXW4_TETSI</name>
<feature type="region of interest" description="Disordered" evidence="2">
    <location>
        <begin position="335"/>
        <end position="361"/>
    </location>
</feature>
<protein>
    <recommendedName>
        <fullName evidence="5">WPP domain-associated protein</fullName>
    </recommendedName>
</protein>
<comment type="caution">
    <text evidence="3">The sequence shown here is derived from an EMBL/GenBank/DDBJ whole genome shotgun (WGS) entry which is preliminary data.</text>
</comment>
<keyword evidence="4" id="KW-1185">Reference proteome</keyword>
<evidence type="ECO:0000256" key="2">
    <source>
        <dbReference type="SAM" id="MobiDB-lite"/>
    </source>
</evidence>
<sequence>MENSVILESSGVFDARVTSCRDGSMQQRSSLEGSENLGNELLDDLDSYLEDINDRLTISRMVSDSVIKGMVNAVKEEAAEKITMRELEVAALTERLQFYQLGADKSESLGSSAMWVEPKRSKCSSHSSNSGTVVELGSMKDCLGNLRITAKEQFKRLRIEIDDRKASSSIRRLHSGPDLLGLGGILQEKLPEKWVEVDKTLENLKTTLNTVNERVEDMVYLSNALLSEWKQEREFQEELEAMVIRNSVRSLQEEFEVKLWEQRAEFYDSQSINHLAKINELSSLRQDLDVISRSLSIPEIGQLSSHLSHEGDEEWNNAKREDHFHRKVLSSHMSLPASLREGNGKQGESKDTTPECMESSQLKRMTKDDLVSYFRTEMANVKRNHESTIQEMTEEYFTLKREFLKERASSSSLRKDKEFDVLRKKITEVTLKLDDVFTENEKITAFCDNSQSLSGLKDKLDALLSENCQLRDLLTYKRKEVARLLSQVPNAADKVSHHSLAEVNLMKQVSKLKCVIEDVNSKAFVREEVYKCVLKEMASQIKWDIEESDMESIIMPEICGIIFKDAVRDDTEVTINWGIEDSDMESIIMQEMCGIIFIESIKDAEAKLNLMKMKYENENKIRVLLEANFLEKEKALKKEIEEKERLKQEILLLSASVQENEKLALEARSALTKEKEQFEPVFQELNKLKDHAIQQQILISESRRDSDTTKGKLVDALEKKDLYEVEISKLNQKLKLAMKELMEGDEERKRLQAVIQEKQNNILSVEAKERVHRKQMESIIMFAQGLSKSVVDYGCRVAENIQRNNLRFLLMSVIYLTYVLTFIASMFKSASDIFNLFSGIVHAFMGKGILGSTFQDVCMLEYLNIQCSPLIQKANLLERTGLVYKQRLERRCSDLQKAEAEVDLLGDEVDALLSLLEKIYMALDHYSPILQHYPGIE</sequence>
<evidence type="ECO:0000256" key="1">
    <source>
        <dbReference type="SAM" id="Coils"/>
    </source>
</evidence>
<organism evidence="3 4">
    <name type="scientific">Tetracentron sinense</name>
    <name type="common">Spur-leaf</name>
    <dbReference type="NCBI Taxonomy" id="13715"/>
    <lineage>
        <taxon>Eukaryota</taxon>
        <taxon>Viridiplantae</taxon>
        <taxon>Streptophyta</taxon>
        <taxon>Embryophyta</taxon>
        <taxon>Tracheophyta</taxon>
        <taxon>Spermatophyta</taxon>
        <taxon>Magnoliopsida</taxon>
        <taxon>Trochodendrales</taxon>
        <taxon>Trochodendraceae</taxon>
        <taxon>Tetracentron</taxon>
    </lineage>
</organism>
<dbReference type="InterPro" id="IPR037490">
    <property type="entry name" value="WAP"/>
</dbReference>
<keyword evidence="1" id="KW-0175">Coiled coil</keyword>
<evidence type="ECO:0000313" key="4">
    <source>
        <dbReference type="Proteomes" id="UP000655225"/>
    </source>
</evidence>
<dbReference type="PANTHER" id="PTHR33883:SF10">
    <property type="entry name" value="WPP DOMAIN-ASSOCIATED PROTEIN"/>
    <property type="match status" value="1"/>
</dbReference>
<evidence type="ECO:0008006" key="5">
    <source>
        <dbReference type="Google" id="ProtNLM"/>
    </source>
</evidence>
<dbReference type="AlphaFoldDB" id="A0A834ZXW4"/>
<reference evidence="3 4" key="1">
    <citation type="submission" date="2020-04" db="EMBL/GenBank/DDBJ databases">
        <title>Plant Genome Project.</title>
        <authorList>
            <person name="Zhang R.-G."/>
        </authorList>
    </citation>
    <scope>NUCLEOTIDE SEQUENCE [LARGE SCALE GENOMIC DNA]</scope>
    <source>
        <strain evidence="3">YNK0</strain>
        <tissue evidence="3">Leaf</tissue>
    </source>
</reference>
<gene>
    <name evidence="3" type="ORF">HHK36_003209</name>
</gene>